<keyword evidence="1" id="KW-0732">Signal</keyword>
<evidence type="ECO:0000313" key="3">
    <source>
        <dbReference type="Proteomes" id="UP000070501"/>
    </source>
</evidence>
<dbReference type="Proteomes" id="UP000070501">
    <property type="component" value="Unassembled WGS sequence"/>
</dbReference>
<evidence type="ECO:0000313" key="2">
    <source>
        <dbReference type="EMBL" id="KXJ90452.1"/>
    </source>
</evidence>
<dbReference type="AlphaFoldDB" id="A0A136IZT7"/>
<evidence type="ECO:0000256" key="1">
    <source>
        <dbReference type="SAM" id="SignalP"/>
    </source>
</evidence>
<feature type="chain" id="PRO_5007293314" description="Secreted protein" evidence="1">
    <location>
        <begin position="18"/>
        <end position="124"/>
    </location>
</feature>
<reference evidence="3" key="1">
    <citation type="submission" date="2016-02" db="EMBL/GenBank/DDBJ databases">
        <title>Draft genome sequence of Microdochium bolleyi, a fungal endophyte of beachgrass.</title>
        <authorList>
            <consortium name="DOE Joint Genome Institute"/>
            <person name="David A.S."/>
            <person name="May G."/>
            <person name="Haridas S."/>
            <person name="Lim J."/>
            <person name="Wang M."/>
            <person name="Labutti K."/>
            <person name="Lipzen A."/>
            <person name="Barry K."/>
            <person name="Grigoriev I.V."/>
        </authorList>
    </citation>
    <scope>NUCLEOTIDE SEQUENCE [LARGE SCALE GENOMIC DNA]</scope>
    <source>
        <strain evidence="3">J235TASD1</strain>
    </source>
</reference>
<accession>A0A136IZT7</accession>
<organism evidence="2 3">
    <name type="scientific">Microdochium bolleyi</name>
    <dbReference type="NCBI Taxonomy" id="196109"/>
    <lineage>
        <taxon>Eukaryota</taxon>
        <taxon>Fungi</taxon>
        <taxon>Dikarya</taxon>
        <taxon>Ascomycota</taxon>
        <taxon>Pezizomycotina</taxon>
        <taxon>Sordariomycetes</taxon>
        <taxon>Xylariomycetidae</taxon>
        <taxon>Xylariales</taxon>
        <taxon>Microdochiaceae</taxon>
        <taxon>Microdochium</taxon>
    </lineage>
</organism>
<keyword evidence="3" id="KW-1185">Reference proteome</keyword>
<name>A0A136IZT7_9PEZI</name>
<evidence type="ECO:0008006" key="4">
    <source>
        <dbReference type="Google" id="ProtNLM"/>
    </source>
</evidence>
<dbReference type="InParanoid" id="A0A136IZT7"/>
<protein>
    <recommendedName>
        <fullName evidence="4">Secreted protein</fullName>
    </recommendedName>
</protein>
<sequence length="124" mass="13775">MWLARLALSSGPAFCSGVLVGDPALPCAANTDGIVTMRLGEDSENRELPIVLLKHDMSLAPAGTTSPLRIQWWRLRFVRVPMWFGLVAEIARQGTWPWSIALGTSDMETDPGRSGRPCREHLFW</sequence>
<feature type="signal peptide" evidence="1">
    <location>
        <begin position="1"/>
        <end position="17"/>
    </location>
</feature>
<proteinExistence type="predicted"/>
<dbReference type="EMBL" id="KQ964252">
    <property type="protein sequence ID" value="KXJ90452.1"/>
    <property type="molecule type" value="Genomic_DNA"/>
</dbReference>
<gene>
    <name evidence="2" type="ORF">Micbo1qcDRAFT_176253</name>
</gene>